<sequence>MELADESAHRALAYMAAVTRNDQELATADFDAYAKAPTRRKPVTLPLHMRTSIASVADALGRQFEVEEGETMSAYFSRLGWATVQHGHVRPTKLGMAVLQELNRPTVDVSTDEPVTVVIDPTDPLAYARVFDVITGQSAGMIVDPYLGTPQFFDLADVPSVTRILTGDQDMSRKRPILAHGLAAVTRPLEVRYLPAKELHDRFFIPDLGDVVIFGSSLNTISRRPGVITPLPDKAASEAIRGAYQRLWERAVVIEPTSTAAVSSPETSNRRARPEKKKPPTAEIASEG</sequence>
<dbReference type="EMBL" id="BAABBW010000004">
    <property type="protein sequence ID" value="GAA4176483.1"/>
    <property type="molecule type" value="Genomic_DNA"/>
</dbReference>
<keyword evidence="3" id="KW-1185">Reference proteome</keyword>
<gene>
    <name evidence="2" type="ORF">GCM10022287_23770</name>
</gene>
<dbReference type="Proteomes" id="UP001501079">
    <property type="component" value="Unassembled WGS sequence"/>
</dbReference>
<reference evidence="3" key="1">
    <citation type="journal article" date="2019" name="Int. J. Syst. Evol. Microbiol.">
        <title>The Global Catalogue of Microorganisms (GCM) 10K type strain sequencing project: providing services to taxonomists for standard genome sequencing and annotation.</title>
        <authorList>
            <consortium name="The Broad Institute Genomics Platform"/>
            <consortium name="The Broad Institute Genome Sequencing Center for Infectious Disease"/>
            <person name="Wu L."/>
            <person name="Ma J."/>
        </authorList>
    </citation>
    <scope>NUCLEOTIDE SEQUENCE [LARGE SCALE GENOMIC DNA]</scope>
    <source>
        <strain evidence="3">JCM 17591</strain>
    </source>
</reference>
<evidence type="ECO:0000256" key="1">
    <source>
        <dbReference type="SAM" id="MobiDB-lite"/>
    </source>
</evidence>
<evidence type="ECO:0000313" key="3">
    <source>
        <dbReference type="Proteomes" id="UP001501079"/>
    </source>
</evidence>
<comment type="caution">
    <text evidence="2">The sequence shown here is derived from an EMBL/GenBank/DDBJ whole genome shotgun (WGS) entry which is preliminary data.</text>
</comment>
<name>A0ABP8A2W2_9MICO</name>
<evidence type="ECO:0000313" key="2">
    <source>
        <dbReference type="EMBL" id="GAA4176483.1"/>
    </source>
</evidence>
<protein>
    <submittedName>
        <fullName evidence="2">Uncharacterized protein</fullName>
    </submittedName>
</protein>
<proteinExistence type="predicted"/>
<accession>A0ABP8A2W2</accession>
<feature type="region of interest" description="Disordered" evidence="1">
    <location>
        <begin position="258"/>
        <end position="288"/>
    </location>
</feature>
<organism evidence="2 3">
    <name type="scientific">Gryllotalpicola koreensis</name>
    <dbReference type="NCBI Taxonomy" id="993086"/>
    <lineage>
        <taxon>Bacteria</taxon>
        <taxon>Bacillati</taxon>
        <taxon>Actinomycetota</taxon>
        <taxon>Actinomycetes</taxon>
        <taxon>Micrococcales</taxon>
        <taxon>Microbacteriaceae</taxon>
        <taxon>Gryllotalpicola</taxon>
    </lineage>
</organism>
<feature type="compositionally biased region" description="Polar residues" evidence="1">
    <location>
        <begin position="258"/>
        <end position="267"/>
    </location>
</feature>